<protein>
    <submittedName>
        <fullName evidence="1">Antitoxin</fullName>
    </submittedName>
</protein>
<dbReference type="EMBL" id="JBBWWT010000009">
    <property type="protein sequence ID" value="MEL1265901.1"/>
    <property type="molecule type" value="Genomic_DNA"/>
</dbReference>
<dbReference type="Proteomes" id="UP001459204">
    <property type="component" value="Unassembled WGS sequence"/>
</dbReference>
<evidence type="ECO:0000313" key="1">
    <source>
        <dbReference type="EMBL" id="MEL1265901.1"/>
    </source>
</evidence>
<evidence type="ECO:0000313" key="2">
    <source>
        <dbReference type="Proteomes" id="UP001459204"/>
    </source>
</evidence>
<organism evidence="1 2">
    <name type="scientific">Pseudoxanthomonas putridarboris</name>
    <dbReference type="NCBI Taxonomy" id="752605"/>
    <lineage>
        <taxon>Bacteria</taxon>
        <taxon>Pseudomonadati</taxon>
        <taxon>Pseudomonadota</taxon>
        <taxon>Gammaproteobacteria</taxon>
        <taxon>Lysobacterales</taxon>
        <taxon>Lysobacteraceae</taxon>
        <taxon>Pseudoxanthomonas</taxon>
    </lineage>
</organism>
<name>A0ABU9J3U6_9GAMM</name>
<dbReference type="Gene3D" id="6.20.450.20">
    <property type="match status" value="1"/>
</dbReference>
<accession>A0ABU9J3U6</accession>
<comment type="caution">
    <text evidence="1">The sequence shown here is derived from an EMBL/GenBank/DDBJ whole genome shotgun (WGS) entry which is preliminary data.</text>
</comment>
<keyword evidence="2" id="KW-1185">Reference proteome</keyword>
<proteinExistence type="predicted"/>
<reference evidence="1 2" key="1">
    <citation type="submission" date="2024-04" db="EMBL/GenBank/DDBJ databases">
        <title>Draft genome sequence of Pseudoxanthomonas putridarboris WD12.</title>
        <authorList>
            <person name="Oh J."/>
        </authorList>
    </citation>
    <scope>NUCLEOTIDE SEQUENCE [LARGE SCALE GENOMIC DNA]</scope>
    <source>
        <strain evidence="1 2">WD12</strain>
    </source>
</reference>
<sequence length="59" mass="6601">MSEFETEEAAAAYERWLAEKIEAARQDARARVLHEDSMARMRARLAAAPGTITRPNAGR</sequence>
<gene>
    <name evidence="1" type="ORF">AAD027_16215</name>
</gene>